<feature type="domain" description="Copper-fist" evidence="2">
    <location>
        <begin position="1"/>
        <end position="25"/>
    </location>
</feature>
<feature type="region of interest" description="Disordered" evidence="1">
    <location>
        <begin position="302"/>
        <end position="326"/>
    </location>
</feature>
<dbReference type="EMBL" id="JAAAID010000053">
    <property type="protein sequence ID" value="KAG0023515.1"/>
    <property type="molecule type" value="Genomic_DNA"/>
</dbReference>
<feature type="region of interest" description="Disordered" evidence="1">
    <location>
        <begin position="568"/>
        <end position="620"/>
    </location>
</feature>
<reference evidence="3" key="1">
    <citation type="journal article" date="2020" name="Fungal Divers.">
        <title>Resolving the Mortierellaceae phylogeny through synthesis of multi-gene phylogenetics and phylogenomics.</title>
        <authorList>
            <person name="Vandepol N."/>
            <person name="Liber J."/>
            <person name="Desiro A."/>
            <person name="Na H."/>
            <person name="Kennedy M."/>
            <person name="Barry K."/>
            <person name="Grigoriev I.V."/>
            <person name="Miller A.N."/>
            <person name="O'Donnell K."/>
            <person name="Stajich J.E."/>
            <person name="Bonito G."/>
        </authorList>
    </citation>
    <scope>NUCLEOTIDE SEQUENCE</scope>
    <source>
        <strain evidence="3">NRRL 2769</strain>
    </source>
</reference>
<dbReference type="GO" id="GO:0006879">
    <property type="term" value="P:intracellular iron ion homeostasis"/>
    <property type="evidence" value="ECO:0007669"/>
    <property type="project" value="TreeGrafter"/>
</dbReference>
<dbReference type="GO" id="GO:0006878">
    <property type="term" value="P:intracellular copper ion homeostasis"/>
    <property type="evidence" value="ECO:0007669"/>
    <property type="project" value="TreeGrafter"/>
</dbReference>
<evidence type="ECO:0000256" key="1">
    <source>
        <dbReference type="SAM" id="MobiDB-lite"/>
    </source>
</evidence>
<protein>
    <recommendedName>
        <fullName evidence="2">Copper-fist domain-containing protein</fullName>
    </recommendedName>
</protein>
<dbReference type="GO" id="GO:0000978">
    <property type="term" value="F:RNA polymerase II cis-regulatory region sequence-specific DNA binding"/>
    <property type="evidence" value="ECO:0007669"/>
    <property type="project" value="TreeGrafter"/>
</dbReference>
<feature type="compositionally biased region" description="Polar residues" evidence="1">
    <location>
        <begin position="388"/>
        <end position="399"/>
    </location>
</feature>
<feature type="compositionally biased region" description="Low complexity" evidence="1">
    <location>
        <begin position="591"/>
        <end position="610"/>
    </location>
</feature>
<evidence type="ECO:0000259" key="2">
    <source>
        <dbReference type="SMART" id="SM01090"/>
    </source>
</evidence>
<dbReference type="SMART" id="SM01090">
    <property type="entry name" value="Copper-fist"/>
    <property type="match status" value="1"/>
</dbReference>
<dbReference type="AlphaFoldDB" id="A0A9P6T443"/>
<evidence type="ECO:0000313" key="3">
    <source>
        <dbReference type="EMBL" id="KAG0023515.1"/>
    </source>
</evidence>
<dbReference type="GO" id="GO:0045944">
    <property type="term" value="P:positive regulation of transcription by RNA polymerase II"/>
    <property type="evidence" value="ECO:0007669"/>
    <property type="project" value="TreeGrafter"/>
</dbReference>
<feature type="compositionally biased region" description="Low complexity" evidence="1">
    <location>
        <begin position="135"/>
        <end position="147"/>
    </location>
</feature>
<gene>
    <name evidence="3" type="ORF">BGZ80_009197</name>
</gene>
<feature type="region of interest" description="Disordered" evidence="1">
    <location>
        <begin position="388"/>
        <end position="412"/>
    </location>
</feature>
<feature type="compositionally biased region" description="Polar residues" evidence="1">
    <location>
        <begin position="302"/>
        <end position="319"/>
    </location>
</feature>
<dbReference type="Proteomes" id="UP000703661">
    <property type="component" value="Unassembled WGS sequence"/>
</dbReference>
<evidence type="ECO:0000313" key="4">
    <source>
        <dbReference type="Proteomes" id="UP000703661"/>
    </source>
</evidence>
<dbReference type="PANTHER" id="PTHR28088:SF5">
    <property type="entry name" value="TRANSCRIPTIONAL ACTIVATOR HAA1-RELATED"/>
    <property type="match status" value="1"/>
</dbReference>
<feature type="compositionally biased region" description="Polar residues" evidence="1">
    <location>
        <begin position="158"/>
        <end position="188"/>
    </location>
</feature>
<dbReference type="GO" id="GO:0005634">
    <property type="term" value="C:nucleus"/>
    <property type="evidence" value="ECO:0007669"/>
    <property type="project" value="TreeGrafter"/>
</dbReference>
<sequence>MVFVNGQKFACERPLHEIKKKGRPSTQCLHCKELRKAKQVSVRCICGKDGESYSCGCVDGAICTCCRDRAGHVVAKPGKSPSKHAVLKSYHSKHQHNTASLDPDKVGILLDSQDVFSHASPQHASGVPTIHSPDGSVSSNSSLGLSNTFNGMGISAGGPSSQYSQSPNTISSGSDHQPSISSPLGSQQNQIQPHLCFDYTSSSDYDSDHYNPPTSSYSYFPQTMTSYPVSNASDDLGEHDLNTLQDVARQPPTFMGALSSEDVGSLYTALSDFSTSTCQGSMQATPANSSVPIIKKSCCKTTNSVSSPAPSNFSQSPSVGKSDEGHEETETNGCGCAIAPNMCCCGELCACPGCLSYPNNQTILTTGYPQDSFPSGGGVSGAGDFNNANNLSIGSQPSRTGGPVQKGSCCSSGKANSDSNAISDITGNSGVQALNLSQALSLIEASSQNASAVIDNDARQALRQTLSMMGQNGMESVKMQHPTLLGDNGVLICGCGCGRPTVDCADCFRDMCEFVGESQARMMKEELEFDMAINREGGYLADLGLNMSMAMNMNLALDVDMDMDMGTNEVDGIELSPGQGSMDTPSSLIYNQDQQSEPQEQQNNQQQQQKQQKHEVQQRELQEQEQRLRLQLMEQEQMQLSQLQPSALNQLQLDFLDDEDWSFVDEIRTDSPDMKRL</sequence>
<proteinExistence type="predicted"/>
<name>A0A9P6T443_9FUNG</name>
<dbReference type="GO" id="GO:0000981">
    <property type="term" value="F:DNA-binding transcription factor activity, RNA polymerase II-specific"/>
    <property type="evidence" value="ECO:0007669"/>
    <property type="project" value="TreeGrafter"/>
</dbReference>
<comment type="caution">
    <text evidence="3">The sequence shown here is derived from an EMBL/GenBank/DDBJ whole genome shotgun (WGS) entry which is preliminary data.</text>
</comment>
<dbReference type="PANTHER" id="PTHR28088">
    <property type="entry name" value="TRANSCRIPTIONAL ACTIVATOR HAA1-RELATED"/>
    <property type="match status" value="1"/>
</dbReference>
<dbReference type="InterPro" id="IPR051763">
    <property type="entry name" value="Copper_Homeo_Regul"/>
</dbReference>
<feature type="region of interest" description="Disordered" evidence="1">
    <location>
        <begin position="119"/>
        <end position="188"/>
    </location>
</feature>
<dbReference type="GO" id="GO:0005507">
    <property type="term" value="F:copper ion binding"/>
    <property type="evidence" value="ECO:0007669"/>
    <property type="project" value="InterPro"/>
</dbReference>
<dbReference type="InterPro" id="IPR001083">
    <property type="entry name" value="Cu_fist_DNA-bd_dom"/>
</dbReference>
<accession>A0A9P6T443</accession>
<keyword evidence="4" id="KW-1185">Reference proteome</keyword>
<feature type="compositionally biased region" description="Polar residues" evidence="1">
    <location>
        <begin position="578"/>
        <end position="590"/>
    </location>
</feature>
<organism evidence="3 4">
    <name type="scientific">Entomortierella chlamydospora</name>
    <dbReference type="NCBI Taxonomy" id="101097"/>
    <lineage>
        <taxon>Eukaryota</taxon>
        <taxon>Fungi</taxon>
        <taxon>Fungi incertae sedis</taxon>
        <taxon>Mucoromycota</taxon>
        <taxon>Mortierellomycotina</taxon>
        <taxon>Mortierellomycetes</taxon>
        <taxon>Mortierellales</taxon>
        <taxon>Mortierellaceae</taxon>
        <taxon>Entomortierella</taxon>
    </lineage>
</organism>